<comment type="caution">
    <text evidence="1">The sequence shown here is derived from an EMBL/GenBank/DDBJ whole genome shotgun (WGS) entry which is preliminary data.</text>
</comment>
<dbReference type="AlphaFoldDB" id="A0A105G4H3"/>
<sequence length="76" mass="8485">MERQLGLVSEQEHRLISWICAIFSESQRRTIQTRIALRKVFAALSLAADLRMFGSATISDGNTRLPAEILVPLLSS</sequence>
<organism evidence="1 2">
    <name type="scientific">Burkholderia ubonensis</name>
    <dbReference type="NCBI Taxonomy" id="101571"/>
    <lineage>
        <taxon>Bacteria</taxon>
        <taxon>Pseudomonadati</taxon>
        <taxon>Pseudomonadota</taxon>
        <taxon>Betaproteobacteria</taxon>
        <taxon>Burkholderiales</taxon>
        <taxon>Burkholderiaceae</taxon>
        <taxon>Burkholderia</taxon>
        <taxon>Burkholderia cepacia complex</taxon>
    </lineage>
</organism>
<evidence type="ECO:0000313" key="1">
    <source>
        <dbReference type="EMBL" id="KWA68606.1"/>
    </source>
</evidence>
<name>A0A105G4H3_9BURK</name>
<gene>
    <name evidence="1" type="ORF">WL29_09970</name>
</gene>
<reference evidence="1 2" key="1">
    <citation type="submission" date="2015-11" db="EMBL/GenBank/DDBJ databases">
        <title>Expanding the genomic diversity of Burkholderia species for the development of highly accurate diagnostics.</title>
        <authorList>
            <person name="Sahl J."/>
            <person name="Keim P."/>
            <person name="Wagner D."/>
        </authorList>
    </citation>
    <scope>NUCLEOTIDE SEQUENCE [LARGE SCALE GENOMIC DNA]</scope>
    <source>
        <strain evidence="1 2">MSMB2087WGS</strain>
    </source>
</reference>
<dbReference type="EMBL" id="LPHD01000234">
    <property type="protein sequence ID" value="KWA68606.1"/>
    <property type="molecule type" value="Genomic_DNA"/>
</dbReference>
<evidence type="ECO:0000313" key="2">
    <source>
        <dbReference type="Proteomes" id="UP000060630"/>
    </source>
</evidence>
<protein>
    <submittedName>
        <fullName evidence="1">Uncharacterized protein</fullName>
    </submittedName>
</protein>
<accession>A0A105G4H3</accession>
<dbReference type="Proteomes" id="UP000060630">
    <property type="component" value="Unassembled WGS sequence"/>
</dbReference>
<proteinExistence type="predicted"/>